<evidence type="ECO:0000256" key="9">
    <source>
        <dbReference type="ARBA" id="ARBA00029596"/>
    </source>
</evidence>
<dbReference type="EC" id="4.1.1.112" evidence="6"/>
<evidence type="ECO:0000256" key="12">
    <source>
        <dbReference type="ARBA" id="ARBA00047973"/>
    </source>
</evidence>
<dbReference type="PANTHER" id="PTHR33254">
    <property type="entry name" value="4-HYDROXY-4-METHYL-2-OXOGLUTARATE ALDOLASE 3-RELATED"/>
    <property type="match status" value="1"/>
</dbReference>
<dbReference type="SUPFAM" id="SSF89562">
    <property type="entry name" value="RraA-like"/>
    <property type="match status" value="1"/>
</dbReference>
<evidence type="ECO:0000256" key="6">
    <source>
        <dbReference type="ARBA" id="ARBA00012947"/>
    </source>
</evidence>
<evidence type="ECO:0000256" key="5">
    <source>
        <dbReference type="ARBA" id="ARBA00012213"/>
    </source>
</evidence>
<evidence type="ECO:0000313" key="13">
    <source>
        <dbReference type="EMBL" id="NOU79021.1"/>
    </source>
</evidence>
<organism evidence="13 14">
    <name type="scientific">Paenibacillus phytohabitans</name>
    <dbReference type="NCBI Taxonomy" id="2654978"/>
    <lineage>
        <taxon>Bacteria</taxon>
        <taxon>Bacillati</taxon>
        <taxon>Bacillota</taxon>
        <taxon>Bacilli</taxon>
        <taxon>Bacillales</taxon>
        <taxon>Paenibacillaceae</taxon>
        <taxon>Paenibacillus</taxon>
    </lineage>
</organism>
<comment type="caution">
    <text evidence="13">The sequence shown here is derived from an EMBL/GenBank/DDBJ whole genome shotgun (WGS) entry which is preliminary data.</text>
</comment>
<evidence type="ECO:0000256" key="1">
    <source>
        <dbReference type="ARBA" id="ARBA00001342"/>
    </source>
</evidence>
<reference evidence="13 14" key="1">
    <citation type="submission" date="2019-10" db="EMBL/GenBank/DDBJ databases">
        <title>Description of Paenibacillus terricola sp. nov.</title>
        <authorList>
            <person name="Carlier A."/>
            <person name="Qi S."/>
        </authorList>
    </citation>
    <scope>NUCLEOTIDE SEQUENCE [LARGE SCALE GENOMIC DNA]</scope>
    <source>
        <strain evidence="13 14">LMG 31459</strain>
    </source>
</reference>
<dbReference type="EMBL" id="WHOB01000021">
    <property type="protein sequence ID" value="NOU79021.1"/>
    <property type="molecule type" value="Genomic_DNA"/>
</dbReference>
<comment type="catalytic activity">
    <reaction evidence="12">
        <text>oxaloacetate + H(+) = pyruvate + CO2</text>
        <dbReference type="Rhea" id="RHEA:15641"/>
        <dbReference type="ChEBI" id="CHEBI:15361"/>
        <dbReference type="ChEBI" id="CHEBI:15378"/>
        <dbReference type="ChEBI" id="CHEBI:16452"/>
        <dbReference type="ChEBI" id="CHEBI:16526"/>
        <dbReference type="EC" id="4.1.1.112"/>
    </reaction>
</comment>
<gene>
    <name evidence="13" type="ORF">GC101_09010</name>
</gene>
<comment type="cofactor">
    <cofactor evidence="2">
        <name>a divalent metal cation</name>
        <dbReference type="ChEBI" id="CHEBI:60240"/>
    </cofactor>
</comment>
<evidence type="ECO:0000256" key="2">
    <source>
        <dbReference type="ARBA" id="ARBA00001968"/>
    </source>
</evidence>
<dbReference type="Gene3D" id="3.50.30.40">
    <property type="entry name" value="Ribonuclease E inhibitor RraA/RraA-like"/>
    <property type="match status" value="1"/>
</dbReference>
<dbReference type="InterPro" id="IPR036704">
    <property type="entry name" value="RraA/RraA-like_sf"/>
</dbReference>
<dbReference type="RefSeq" id="WP_171716955.1">
    <property type="nucleotide sequence ID" value="NZ_WHOB01000021.1"/>
</dbReference>
<evidence type="ECO:0000256" key="3">
    <source>
        <dbReference type="ARBA" id="ARBA00008621"/>
    </source>
</evidence>
<evidence type="ECO:0000256" key="10">
    <source>
        <dbReference type="ARBA" id="ARBA00030169"/>
    </source>
</evidence>
<evidence type="ECO:0000256" key="7">
    <source>
        <dbReference type="ARBA" id="ARBA00016549"/>
    </source>
</evidence>
<keyword evidence="14" id="KW-1185">Reference proteome</keyword>
<dbReference type="EC" id="4.1.3.17" evidence="5"/>
<comment type="similarity">
    <text evidence="3">Belongs to the class II aldolase/RraA-like family.</text>
</comment>
<comment type="function">
    <text evidence="8">Catalyzes the aldol cleavage of 4-hydroxy-4-methyl-2-oxoglutarate (HMG) into 2 molecules of pyruvate. Also contains a secondary oxaloacetate (OAA) decarboxylase activity due to the common pyruvate enolate transition state formed following C-C bond cleavage in the retro-aldol and decarboxylation reactions.</text>
</comment>
<dbReference type="InterPro" id="IPR005493">
    <property type="entry name" value="RraA/RraA-like"/>
</dbReference>
<evidence type="ECO:0000313" key="14">
    <source>
        <dbReference type="Proteomes" id="UP000596857"/>
    </source>
</evidence>
<sequence>MSLSIHNYSYEELKVKLYSAVISDVLDDLGYRNQTLDTGFYPLTEDMVLLGRSFTVIAAKVFDVPAEPYKLQMKAVDSIQPGEVFVVTTGEDDSSAFWGELLSTACRARGGQGALVNGLSRDTKKIKEMNFPVFTKGNKPTDSKGRIDVTHYQVPVEISGVRIHPGDIIFGDIDGVVIIPQAVEQEAIEKAIEKVSGENLVRDALQDGMLCTEAFKTFGIL</sequence>
<comment type="catalytic activity">
    <reaction evidence="1">
        <text>4-hydroxy-4-methyl-2-oxoglutarate = 2 pyruvate</text>
        <dbReference type="Rhea" id="RHEA:22748"/>
        <dbReference type="ChEBI" id="CHEBI:15361"/>
        <dbReference type="ChEBI" id="CHEBI:58276"/>
        <dbReference type="EC" id="4.1.3.17"/>
    </reaction>
</comment>
<accession>A0ABX1YGB0</accession>
<proteinExistence type="inferred from homology"/>
<dbReference type="PANTHER" id="PTHR33254:SF4">
    <property type="entry name" value="4-HYDROXY-4-METHYL-2-OXOGLUTARATE ALDOLASE 3-RELATED"/>
    <property type="match status" value="1"/>
</dbReference>
<evidence type="ECO:0000256" key="4">
    <source>
        <dbReference type="ARBA" id="ARBA00011233"/>
    </source>
</evidence>
<evidence type="ECO:0000256" key="8">
    <source>
        <dbReference type="ARBA" id="ARBA00025046"/>
    </source>
</evidence>
<protein>
    <recommendedName>
        <fullName evidence="7">Putative 4-hydroxy-4-methyl-2-oxoglutarate aldolase</fullName>
        <ecNumber evidence="6">4.1.1.112</ecNumber>
        <ecNumber evidence="5">4.1.3.17</ecNumber>
    </recommendedName>
    <alternativeName>
        <fullName evidence="11">Oxaloacetate decarboxylase</fullName>
    </alternativeName>
    <alternativeName>
        <fullName evidence="9">Regulator of ribonuclease activity homolog</fullName>
    </alternativeName>
    <alternativeName>
        <fullName evidence="10">RraA-like protein</fullName>
    </alternativeName>
</protein>
<dbReference type="CDD" id="cd16841">
    <property type="entry name" value="RraA_family"/>
    <property type="match status" value="1"/>
</dbReference>
<evidence type="ECO:0000256" key="11">
    <source>
        <dbReference type="ARBA" id="ARBA00032305"/>
    </source>
</evidence>
<dbReference type="Proteomes" id="UP000596857">
    <property type="component" value="Unassembled WGS sequence"/>
</dbReference>
<comment type="subunit">
    <text evidence="4">Homotrimer.</text>
</comment>
<name>A0ABX1YGB0_9BACL</name>
<dbReference type="Pfam" id="PF03737">
    <property type="entry name" value="RraA-like"/>
    <property type="match status" value="1"/>
</dbReference>